<dbReference type="Proteomes" id="UP000004682">
    <property type="component" value="Unassembled WGS sequence"/>
</dbReference>
<protein>
    <recommendedName>
        <fullName evidence="3">alcohol dehydrogenase</fullName>
        <ecNumber evidence="3">1.1.1.1</ecNumber>
    </recommendedName>
</protein>
<proteinExistence type="inferred from homology"/>
<dbReference type="Pfam" id="PF08240">
    <property type="entry name" value="ADH_N"/>
    <property type="match status" value="1"/>
</dbReference>
<reference evidence="9" key="1">
    <citation type="journal article" date="2012" name="J. Bacteriol.">
        <title>Revised Genome Sequence of Burkholderia thailandensis MSMB43 with Improved Annotation.</title>
        <authorList>
            <person name="Zhuo Y."/>
            <person name="Liu L."/>
            <person name="Wang Q."/>
            <person name="Liu X."/>
            <person name="Ren B."/>
            <person name="Liu M."/>
            <person name="Ni P."/>
            <person name="Cheng Y.Q."/>
            <person name="Zhang L."/>
        </authorList>
    </citation>
    <scope>NUCLEOTIDE SEQUENCE [LARGE SCALE GENOMIC DNA]</scope>
    <source>
        <strain evidence="9">MSMB43</strain>
    </source>
</reference>
<evidence type="ECO:0000256" key="6">
    <source>
        <dbReference type="ARBA" id="ARBA00023002"/>
    </source>
</evidence>
<dbReference type="InterPro" id="IPR014187">
    <property type="entry name" value="ADH_Zn_typ-2"/>
</dbReference>
<comment type="cofactor">
    <cofactor evidence="1">
        <name>Zn(2+)</name>
        <dbReference type="ChEBI" id="CHEBI:29105"/>
    </cofactor>
</comment>
<dbReference type="InterPro" id="IPR002328">
    <property type="entry name" value="ADH_Zn_CS"/>
</dbReference>
<dbReference type="SMART" id="SM00829">
    <property type="entry name" value="PKS_ER"/>
    <property type="match status" value="1"/>
</dbReference>
<feature type="domain" description="Enoyl reductase (ER)" evidence="7">
    <location>
        <begin position="9"/>
        <end position="326"/>
    </location>
</feature>
<comment type="similarity">
    <text evidence="2">Belongs to the zinc-containing alcohol dehydrogenase family.</text>
</comment>
<organism evidence="8 9">
    <name type="scientific">Burkholderia humptydooensis MSMB43</name>
    <dbReference type="NCBI Taxonomy" id="441157"/>
    <lineage>
        <taxon>Bacteria</taxon>
        <taxon>Pseudomonadati</taxon>
        <taxon>Pseudomonadota</taxon>
        <taxon>Betaproteobacteria</taxon>
        <taxon>Burkholderiales</taxon>
        <taxon>Burkholderiaceae</taxon>
        <taxon>Burkholderia</taxon>
        <taxon>pseudomallei group</taxon>
    </lineage>
</organism>
<evidence type="ECO:0000259" key="7">
    <source>
        <dbReference type="SMART" id="SM00829"/>
    </source>
</evidence>
<dbReference type="Gene3D" id="3.40.50.720">
    <property type="entry name" value="NAD(P)-binding Rossmann-like Domain"/>
    <property type="match status" value="1"/>
</dbReference>
<dbReference type="EC" id="1.1.1.1" evidence="3"/>
<dbReference type="NCBIfam" id="TIGR02822">
    <property type="entry name" value="adh_fam_2"/>
    <property type="match status" value="1"/>
</dbReference>
<dbReference type="CDD" id="cd08298">
    <property type="entry name" value="CAD2"/>
    <property type="match status" value="1"/>
</dbReference>
<keyword evidence="6" id="KW-0560">Oxidoreductase</keyword>
<name>A0ABN0G1D5_9BURK</name>
<dbReference type="PROSITE" id="PS00059">
    <property type="entry name" value="ADH_ZINC"/>
    <property type="match status" value="1"/>
</dbReference>
<sequence length="329" mass="34577">MMRAMVFDGGAPRLRETELPDPVPAAGQLLIDVHACGVCRTDLHVVDGDLRDPKRPVIPGHEIVGTVAALGAGAKGFAIGERVGVPWLGRTCGHCAYCASGRENLCDAPGFTGYTIDGGYAQRTVADARFCVHVPSRYDDIHAAPLLCAGLIGYRTLKMAGSARRIGLYGFGAAAHLVAQVARFQGRTVYAFTRPGDAAAQQLARRLGAAWAGGSDEAAPERLDAALIFASVGALVPAALAAVVKGGIVVCGGIHMSDIPSFSYDLLWGERRIVSVANLTRDDAAEFMRIANDVQLDVEATPYPLAQANQALDDLRAGRLTGAAVLTMR</sequence>
<dbReference type="SUPFAM" id="SSF50129">
    <property type="entry name" value="GroES-like"/>
    <property type="match status" value="1"/>
</dbReference>
<evidence type="ECO:0000256" key="4">
    <source>
        <dbReference type="ARBA" id="ARBA00022723"/>
    </source>
</evidence>
<evidence type="ECO:0000313" key="8">
    <source>
        <dbReference type="EMBL" id="EIP86028.1"/>
    </source>
</evidence>
<dbReference type="EMBL" id="JH692065">
    <property type="protein sequence ID" value="EIP86028.1"/>
    <property type="molecule type" value="Genomic_DNA"/>
</dbReference>
<dbReference type="SUPFAM" id="SSF51735">
    <property type="entry name" value="NAD(P)-binding Rossmann-fold domains"/>
    <property type="match status" value="1"/>
</dbReference>
<evidence type="ECO:0000256" key="3">
    <source>
        <dbReference type="ARBA" id="ARBA00013190"/>
    </source>
</evidence>
<dbReference type="Gene3D" id="3.90.180.10">
    <property type="entry name" value="Medium-chain alcohol dehydrogenases, catalytic domain"/>
    <property type="match status" value="1"/>
</dbReference>
<dbReference type="PANTHER" id="PTHR42940:SF8">
    <property type="entry name" value="VACUOLAR PROTEIN SORTING-ASSOCIATED PROTEIN 11"/>
    <property type="match status" value="1"/>
</dbReference>
<dbReference type="InterPro" id="IPR013154">
    <property type="entry name" value="ADH-like_N"/>
</dbReference>
<dbReference type="InterPro" id="IPR036291">
    <property type="entry name" value="NAD(P)-bd_dom_sf"/>
</dbReference>
<dbReference type="PANTHER" id="PTHR42940">
    <property type="entry name" value="ALCOHOL DEHYDROGENASE 1-RELATED"/>
    <property type="match status" value="1"/>
</dbReference>
<keyword evidence="4" id="KW-0479">Metal-binding</keyword>
<evidence type="ECO:0000256" key="1">
    <source>
        <dbReference type="ARBA" id="ARBA00001947"/>
    </source>
</evidence>
<dbReference type="InterPro" id="IPR011032">
    <property type="entry name" value="GroES-like_sf"/>
</dbReference>
<accession>A0ABN0G1D5</accession>
<keyword evidence="5" id="KW-0862">Zinc</keyword>
<evidence type="ECO:0000256" key="5">
    <source>
        <dbReference type="ARBA" id="ARBA00022833"/>
    </source>
</evidence>
<evidence type="ECO:0000313" key="9">
    <source>
        <dbReference type="Proteomes" id="UP000004682"/>
    </source>
</evidence>
<dbReference type="InterPro" id="IPR020843">
    <property type="entry name" value="ER"/>
</dbReference>
<gene>
    <name evidence="8" type="ORF">A33K_17118</name>
</gene>
<keyword evidence="9" id="KW-1185">Reference proteome</keyword>
<evidence type="ECO:0000256" key="2">
    <source>
        <dbReference type="ARBA" id="ARBA00008072"/>
    </source>
</evidence>